<evidence type="ECO:0000256" key="8">
    <source>
        <dbReference type="ARBA" id="ARBA00023242"/>
    </source>
</evidence>
<dbReference type="InterPro" id="IPR011124">
    <property type="entry name" value="Znf_CW"/>
</dbReference>
<comment type="subcellular location">
    <subcellularLocation>
        <location evidence="1">Nucleus</location>
    </subcellularLocation>
</comment>
<dbReference type="EMBL" id="JAUIZM010000012">
    <property type="protein sequence ID" value="KAK1353491.1"/>
    <property type="molecule type" value="Genomic_DNA"/>
</dbReference>
<dbReference type="Gene3D" id="3.30.890.10">
    <property type="entry name" value="Methyl-cpg-binding Protein 2, Chain A"/>
    <property type="match status" value="1"/>
</dbReference>
<dbReference type="PANTHER" id="PTHR12396:SF0">
    <property type="entry name" value="METHYL-CPG BINDING DOMAIN PROTEIN-LIKE, ISOFORM C"/>
    <property type="match status" value="1"/>
</dbReference>
<keyword evidence="5" id="KW-0805">Transcription regulation</keyword>
<dbReference type="CDD" id="cd01396">
    <property type="entry name" value="MeCP2_MBD"/>
    <property type="match status" value="1"/>
</dbReference>
<evidence type="ECO:0000256" key="9">
    <source>
        <dbReference type="SAM" id="MobiDB-lite"/>
    </source>
</evidence>
<comment type="caution">
    <text evidence="12">The sequence shown here is derived from an EMBL/GenBank/DDBJ whole genome shotgun (WGS) entry which is preliminary data.</text>
</comment>
<evidence type="ECO:0000313" key="13">
    <source>
        <dbReference type="Proteomes" id="UP001237642"/>
    </source>
</evidence>
<keyword evidence="6" id="KW-0238">DNA-binding</keyword>
<keyword evidence="7" id="KW-0804">Transcription</keyword>
<evidence type="ECO:0000259" key="11">
    <source>
        <dbReference type="PROSITE" id="PS51050"/>
    </source>
</evidence>
<dbReference type="PANTHER" id="PTHR12396">
    <property type="entry name" value="METHYL-CPG BINDING PROTEIN, MBD"/>
    <property type="match status" value="1"/>
</dbReference>
<dbReference type="SMART" id="SM00391">
    <property type="entry name" value="MBD"/>
    <property type="match status" value="1"/>
</dbReference>
<dbReference type="AlphaFoldDB" id="A0AAD8LY44"/>
<gene>
    <name evidence="12" type="ORF">POM88_051856</name>
</gene>
<dbReference type="PROSITE" id="PS51050">
    <property type="entry name" value="ZF_CW"/>
    <property type="match status" value="1"/>
</dbReference>
<evidence type="ECO:0000259" key="10">
    <source>
        <dbReference type="PROSITE" id="PS50982"/>
    </source>
</evidence>
<feature type="compositionally biased region" description="Polar residues" evidence="9">
    <location>
        <begin position="42"/>
        <end position="64"/>
    </location>
</feature>
<keyword evidence="13" id="KW-1185">Reference proteome</keyword>
<accession>A0AAD8LY44</accession>
<reference evidence="12" key="2">
    <citation type="submission" date="2023-05" db="EMBL/GenBank/DDBJ databases">
        <authorList>
            <person name="Schelkunov M.I."/>
        </authorList>
    </citation>
    <scope>NUCLEOTIDE SEQUENCE</scope>
    <source>
        <strain evidence="12">Hsosn_3</strain>
        <tissue evidence="12">Leaf</tissue>
    </source>
</reference>
<evidence type="ECO:0000313" key="12">
    <source>
        <dbReference type="EMBL" id="KAK1353491.1"/>
    </source>
</evidence>
<dbReference type="SUPFAM" id="SSF54171">
    <property type="entry name" value="DNA-binding domain"/>
    <property type="match status" value="1"/>
</dbReference>
<dbReference type="Pfam" id="PF01429">
    <property type="entry name" value="MBD"/>
    <property type="match status" value="1"/>
</dbReference>
<dbReference type="InterPro" id="IPR016177">
    <property type="entry name" value="DNA-bd_dom_sf"/>
</dbReference>
<keyword evidence="3" id="KW-0863">Zinc-finger</keyword>
<name>A0AAD8LY44_9APIA</name>
<feature type="region of interest" description="Disordered" evidence="9">
    <location>
        <begin position="240"/>
        <end position="265"/>
    </location>
</feature>
<protein>
    <submittedName>
        <fullName evidence="12">Uncharacterized protein</fullName>
    </submittedName>
</protein>
<keyword evidence="2" id="KW-0479">Metal-binding</keyword>
<evidence type="ECO:0000256" key="3">
    <source>
        <dbReference type="ARBA" id="ARBA00022771"/>
    </source>
</evidence>
<keyword evidence="4" id="KW-0862">Zinc</keyword>
<evidence type="ECO:0000256" key="5">
    <source>
        <dbReference type="ARBA" id="ARBA00023015"/>
    </source>
</evidence>
<keyword evidence="8" id="KW-0539">Nucleus</keyword>
<dbReference type="GO" id="GO:0005634">
    <property type="term" value="C:nucleus"/>
    <property type="evidence" value="ECO:0007669"/>
    <property type="project" value="UniProtKB-SubCell"/>
</dbReference>
<feature type="domain" description="MBD" evidence="10">
    <location>
        <begin position="363"/>
        <end position="436"/>
    </location>
</feature>
<dbReference type="InterPro" id="IPR001739">
    <property type="entry name" value="Methyl_CpG_DNA-bd"/>
</dbReference>
<evidence type="ECO:0000256" key="1">
    <source>
        <dbReference type="ARBA" id="ARBA00004123"/>
    </source>
</evidence>
<sequence>MQESSKTPPNYQSSKNQPEHQRFVSEVTDIRSNQMERKSESVDTPSTTKGQNEAQNVESTLSSQTTKVMKNLEAVLETVLMMKDLETDTQSIPLITRCIIVLKRISDLEMDLQCHPIKERAMIVHNRIIGQNVGGSAECSHRDFRTGEQININYFDLVMKNLEAVLETALLMKDPQSIPLIKGCMIVFKRIGDLKMDLQCLPIKKRAMIVRNRIGQNVSGSATCSHHDFRMGEQININAPISPNQKESNLHGPAKRKQPSDDNHQDCNDALNQLAVYNPADSASDGTDSRPSQNQAYRIVPYVGAYVTQCSICFKWRFLPSKEMFEEICENNSEKPFVCAGIREWHPDISCNEDTDLTEDGNWAIEKQNIPRPPLGWERILKIRSSGGDRFADVYYFPPSGVRLRSTADVKRYLDDHPDEAEGIALSQFSFQSPRLLLQY</sequence>
<dbReference type="GO" id="GO:0008270">
    <property type="term" value="F:zinc ion binding"/>
    <property type="evidence" value="ECO:0007669"/>
    <property type="project" value="UniProtKB-KW"/>
</dbReference>
<dbReference type="Proteomes" id="UP001237642">
    <property type="component" value="Unassembled WGS sequence"/>
</dbReference>
<feature type="compositionally biased region" description="Polar residues" evidence="9">
    <location>
        <begin position="1"/>
        <end position="16"/>
    </location>
</feature>
<feature type="region of interest" description="Disordered" evidence="9">
    <location>
        <begin position="1"/>
        <end position="64"/>
    </location>
</feature>
<reference evidence="12" key="1">
    <citation type="submission" date="2023-02" db="EMBL/GenBank/DDBJ databases">
        <title>Genome of toxic invasive species Heracleum sosnowskyi carries increased number of genes despite the absence of recent whole-genome duplications.</title>
        <authorList>
            <person name="Schelkunov M."/>
            <person name="Shtratnikova V."/>
            <person name="Makarenko M."/>
            <person name="Klepikova A."/>
            <person name="Omelchenko D."/>
            <person name="Novikova G."/>
            <person name="Obukhova E."/>
            <person name="Bogdanov V."/>
            <person name="Penin A."/>
            <person name="Logacheva M."/>
        </authorList>
    </citation>
    <scope>NUCLEOTIDE SEQUENCE</scope>
    <source>
        <strain evidence="12">Hsosn_3</strain>
        <tissue evidence="12">Leaf</tissue>
    </source>
</reference>
<dbReference type="GO" id="GO:0003677">
    <property type="term" value="F:DNA binding"/>
    <property type="evidence" value="ECO:0007669"/>
    <property type="project" value="UniProtKB-KW"/>
</dbReference>
<evidence type="ECO:0000256" key="2">
    <source>
        <dbReference type="ARBA" id="ARBA00022723"/>
    </source>
</evidence>
<organism evidence="12 13">
    <name type="scientific">Heracleum sosnowskyi</name>
    <dbReference type="NCBI Taxonomy" id="360622"/>
    <lineage>
        <taxon>Eukaryota</taxon>
        <taxon>Viridiplantae</taxon>
        <taxon>Streptophyta</taxon>
        <taxon>Embryophyta</taxon>
        <taxon>Tracheophyta</taxon>
        <taxon>Spermatophyta</taxon>
        <taxon>Magnoliopsida</taxon>
        <taxon>eudicotyledons</taxon>
        <taxon>Gunneridae</taxon>
        <taxon>Pentapetalae</taxon>
        <taxon>asterids</taxon>
        <taxon>campanulids</taxon>
        <taxon>Apiales</taxon>
        <taxon>Apiaceae</taxon>
        <taxon>Apioideae</taxon>
        <taxon>apioid superclade</taxon>
        <taxon>Tordylieae</taxon>
        <taxon>Tordyliinae</taxon>
        <taxon>Heracleum</taxon>
    </lineage>
</organism>
<evidence type="ECO:0000256" key="4">
    <source>
        <dbReference type="ARBA" id="ARBA00022833"/>
    </source>
</evidence>
<proteinExistence type="predicted"/>
<evidence type="ECO:0000256" key="7">
    <source>
        <dbReference type="ARBA" id="ARBA00023163"/>
    </source>
</evidence>
<evidence type="ECO:0000256" key="6">
    <source>
        <dbReference type="ARBA" id="ARBA00023125"/>
    </source>
</evidence>
<feature type="domain" description="CW-type" evidence="11">
    <location>
        <begin position="300"/>
        <end position="359"/>
    </location>
</feature>
<dbReference type="PROSITE" id="PS50982">
    <property type="entry name" value="MBD"/>
    <property type="match status" value="1"/>
</dbReference>